<dbReference type="AlphaFoldDB" id="A0A0E2AYT6"/>
<evidence type="ECO:0000313" key="1">
    <source>
        <dbReference type="EMBL" id="EKO14123.1"/>
    </source>
</evidence>
<dbReference type="EMBL" id="AHMY02000059">
    <property type="protein sequence ID" value="EKO14123.1"/>
    <property type="molecule type" value="Genomic_DNA"/>
</dbReference>
<gene>
    <name evidence="1" type="ORF">LEP1GSC081_1983</name>
</gene>
<protein>
    <submittedName>
        <fullName evidence="1">Uncharacterized protein</fullName>
    </submittedName>
</protein>
<dbReference type="SUPFAM" id="SSF69322">
    <property type="entry name" value="Tricorn protease domain 2"/>
    <property type="match status" value="1"/>
</dbReference>
<evidence type="ECO:0000313" key="2">
    <source>
        <dbReference type="Proteomes" id="UP000006253"/>
    </source>
</evidence>
<dbReference type="Proteomes" id="UP000006253">
    <property type="component" value="Unassembled WGS sequence"/>
</dbReference>
<comment type="caution">
    <text evidence="1">The sequence shown here is derived from an EMBL/GenBank/DDBJ whole genome shotgun (WGS) entry which is preliminary data.</text>
</comment>
<proteinExistence type="predicted"/>
<organism evidence="1 2">
    <name type="scientific">Leptospira kirschneri str. H1</name>
    <dbReference type="NCBI Taxonomy" id="1049966"/>
    <lineage>
        <taxon>Bacteria</taxon>
        <taxon>Pseudomonadati</taxon>
        <taxon>Spirochaetota</taxon>
        <taxon>Spirochaetia</taxon>
        <taxon>Leptospirales</taxon>
        <taxon>Leptospiraceae</taxon>
        <taxon>Leptospira</taxon>
    </lineage>
</organism>
<name>A0A0E2AYT6_9LEPT</name>
<sequence>MKLLSITGFGLFFLVLFFYFLGNPYPTAIGIQKVWAFSKSAHAGMAPDPRFLWNPEEKINGYKYENSYYPLSSSNGIVFDDIIKIEYPLNTKGYIEYKKIGSEVNFYSPSREILWTKEYRSYPRVSPSGNLVLLIAGDHNQVLLSDINGNSAGAGKIDGRFLTDYTFASVSPITGVLFSGGELFVLDSKGTIQIKKNLGSEKNPVFAKSISLSPDGSKIAIHLLNTNRDSVIVLGEKGEEIFSFDLDAIYPHKLNLAISNTGETLVSTPSGIEFYDVSGKKILNLKRNYNNGVYQAVYHNGNWFAAELNQEILFIDEVGKILKKEKIRGSDFPVRFFPSGKNTSVVLETKKELFLYRNL</sequence>
<dbReference type="RefSeq" id="WP_004766677.1">
    <property type="nucleotide sequence ID" value="NZ_AHMY02000059.1"/>
</dbReference>
<accession>A0A0E2AYT6</accession>
<reference evidence="1 2" key="1">
    <citation type="submission" date="2012-10" db="EMBL/GenBank/DDBJ databases">
        <authorList>
            <person name="Harkins D.M."/>
            <person name="Durkin A.S."/>
            <person name="Brinkac L.M."/>
            <person name="Selengut J.D."/>
            <person name="Sanka R."/>
            <person name="DePew J."/>
            <person name="Purushe J."/>
            <person name="Peacock S.J."/>
            <person name="Thaipadungpanit J."/>
            <person name="Wuthiekanun V.W."/>
            <person name="Day N.P."/>
            <person name="Vinetz J.M."/>
            <person name="Sutton G.G."/>
            <person name="Nelson W.C."/>
            <person name="Fouts D.E."/>
        </authorList>
    </citation>
    <scope>NUCLEOTIDE SEQUENCE [LARGE SCALE GENOMIC DNA]</scope>
    <source>
        <strain evidence="1 2">H1</strain>
    </source>
</reference>